<keyword evidence="19" id="KW-1015">Disulfide bond</keyword>
<evidence type="ECO:0000259" key="22">
    <source>
        <dbReference type="PROSITE" id="PS51211"/>
    </source>
</evidence>
<dbReference type="SUPFAM" id="SSF56968">
    <property type="entry name" value="Lipovitellin-phosvitin complex, beta-sheet shell regions"/>
    <property type="match status" value="2"/>
</dbReference>
<keyword evidence="4" id="KW-0813">Transport</keyword>
<dbReference type="Gene3D" id="1.25.10.20">
    <property type="entry name" value="Vitellinogen, superhelical"/>
    <property type="match status" value="1"/>
</dbReference>
<evidence type="ECO:0000313" key="24">
    <source>
        <dbReference type="RefSeq" id="XP_033793379.1"/>
    </source>
</evidence>
<dbReference type="GO" id="GO:0042953">
    <property type="term" value="P:lipoprotein transport"/>
    <property type="evidence" value="ECO:0007669"/>
    <property type="project" value="TreeGrafter"/>
</dbReference>
<dbReference type="CTD" id="338"/>
<evidence type="ECO:0000256" key="5">
    <source>
        <dbReference type="ARBA" id="ARBA00022490"/>
    </source>
</evidence>
<dbReference type="GO" id="GO:0006642">
    <property type="term" value="P:triglyceride mobilization"/>
    <property type="evidence" value="ECO:0007669"/>
    <property type="project" value="TreeGrafter"/>
</dbReference>
<sequence>MGNAKLWLLVLLASGCTIAQDAHSEKPSPTCSNSIRFKQLKKYVYIYEAETSNGVAGTADSQSGSKITCKVDLEVPQVCSFILRINQCTLREVYGVNSEGQPILKRSKNSDEFSNAMSKYELKFSIPDGKQVLLYPEKDEPVNILNIKRGIISALVVPVETEDTKEAGSMDTVYGKCTSEIEFKSKKGNIATEVTINRNLQTCDKFSPSRDYASPIALIKGLNSPLSKLISSTQSCKYTIDAKRRHVSEAVCTERHLFLPFSYKNQYGINAQVKQTLKFEESPKINSRNFDEDASAMKGLALESADDKLPLKSGDSVLKILQELQKLSVSEQNQQRANLFHQFVTGLRGLQNETLGSLIPKMMETSSPVTLQALLQCGTPECFSAILQTMRSGTITPVVANQVTYIMGLLPSPCPKKMREVLTMAQYQQNRATFYGLVHTVNNFYRERGTVTDEVKDVSNFMISMIGSDCSGDQDKTYLTLKAIGNMGKVMEDANPQIKSSLLKCIRSQTTTILLQKAAIQAFRKMSITDEVRGAMLQTFQDSNAPAEKRLTAYLMLMKNPSQSDLNKVTRAIAKDKNEQVKSYVASHIANILNSVMPETRELKGKIEEALKGSALPAPMDFRKFSRNYQISRSISVPGFDEPVAAKVGGNLLFDSSSYMPTDAMLEATLNIFGHTIDVCEFGLEGKGFEPTLEALFGQQGFFPNSAMKALYWMDGRVPEKVTEILYRWFGVSKKDKQNQDLMREIALNVEKLIKDIRSSDAPEANFYMRILGEEIAYLQLEDYKIPINMLLKSLHASQELPSQIIKAIQKGTESDLFVHYIFMDNELTLPTGAGFQLQVSMSGIVTPGAKAGLKIQTKNMQAEVAVKPAVAVEFVTHMGVYIPEVARNGIQMNSNIYHESGIEAYISVKEGQFKFSIPAPKTPTKIFSISNKLNLVSTMKTEAMPSIVENRESSTSCRPLFVGLNYCVNIGYSNASFSDAAPYYPLTGETRYEIEIQPTGEVQEYSTSANYQLQKEGIDLIDILKLSAQAEGTKTHEATLTIKYNRNKVILTSDVEVPDFGIAYGVNFKATDESSRGKKSYTVVIDVTNQKIPEVTLTGQLRYSEMKEVMVGATLSIPRLKTEVKTQATQHYSTYGSTIQFDSSATIHRSFAFYKINVIQDEDKVEINWNFDTSSDLKNMISKLPSDFGMSSWYRYPETVQSYASEILDHNIANTDMNLKHIFSQSLVSADNWLERTAKNYPYTATVKEKLQAVREMNFQNLGLPSVTFPEELFLKSDGSIKYLFNKETLIIDMPLPFGGKSSEDLKVPKTIRSPSLNMEIIPISLAPQELQIPPFIIPKYYKLRVPLLGVLDASTNLYSNYYNWSASYKGGNTTKDEAYTFNVDYQIKADSTVDLLSYNTNGNAALYYVPETTFSWSIESSLHHRLLDSRLKLHEIATIKKDTSKGTYEFNASSVLGAEASISSSVETKLISNSYVSEANVDGKLKIGSLFAKTVYNMKYEIELSSLETKIESNLIYDSSYLQATNKINGRFSSEAIEMISATDVQHGTLFNEILFSFDDKHLTLKCDTKGQFENLVALNKIDLSIKNQMASIRSQYQVDYKYHKYVILLSGSLNSNGLEFNTDINFNNRANRAAHKATLRLNQNGLATSATTNINYSPLNFGKEFNAGIDTSGATMKVTANGLYREHNAKLNMDGKITFMEISLGSVYQSTILGLDNKNILHFKMNKDGLKFSNSLVGSYNDMKLELNKDLSVIGTTMVFSSKFENIISAYKSYKQNFDLQIQPFMLSSNLNNEFKYDEIDLSNKGQLQLELLKISLNGDMRGAYKKDEIKHTYTFSYAEMTTNFKTNTVANIQGKALTNRVNVEIAGLSAAFSSSTNCDSKSLRFNNVVTSVILPFTITVDAHTSGDGRLMVWGDHTGQLYSKFLFKAEPLALTFSHDYRGSTEHTLDNGDIHKTLIDNKVNALLNPSKQSGSWKLKSQLDKTAYLQDASAYNNAEKIGIELNGEVQVDLSMLDSSTNLPFMNVNLIDALNLRDSIDQPQEFSISGSVIYDKNQDVHVINLPCLENLPIYFEQIRRIVLSSLQAIQNYLKNINIDQYIKTYIATLDKIPQQMNDYINKYDLEGKIRYAKEKLIVLIKDYRLTVEDLNNVLNNVQMHFRTVLSNLQEFLKKLEHYIREDSHINSLRTAIENFINEIVHSLKYLDESYGISINVIKAIQDLQKFVDQFDVNQFGFNEIERKVAHWLQNMDKEYKIKDKIKEKLQQLKNQIENIDLLSMAENFKSQLQAFKITEHIENLIISFPTEKVSKVIEQVKDFLITLINDYEVVEKINAIGDKIQALIVKFEVDKQFQAFMDKLIEMVKQYKVKERIKKITKLMKSIDVKSSFDKIVTFVDDGIKQIRSYDYKKLIDDLNRFLDMAIKKLKSFDYNELVDSINEKIRQLTQKINDEIKALEIPQNAEALKQYMKDAWLMTLNYMEKLKNTRFAILIEWFRDLLNSTALNELKKRILENLEDLRDTVYTMDIQKECQQYLLKASQLYNQIVTYISDQWNIAAEKITKLGGELNIKDWAENVKTFVETGFIFPEIRMGFINIPAFEVSLRALREATFQTPNFIVPLTNLHIKSVTINMNKLKDIRIPTRFTTPEFIVLNTYIVPAYTIDLNEIKQKIVNIIDQMMSSEFQWPSSEVYMGDLTMNDLSFPDISFPEIPFPDLQVPTIIIPKLTNLQIPDIQIPEFQLPRIPHTISVPMFGKFTGALKVTSPFFTLRSASIVQNTTVSAKSPEFLASLSAQTTSNADLLAFTLDADARISAPNMAQLLIKKSFKVAHKCVKIDHNFEVTFSGTNIIGKAKTLTSLRTEKISIEVQNDMTIKLEKKITVDMNTKYLHKLNIPQAELSSQLEFQNEVNTLLEAGTIAYSSLGRGNWKWTYSSFSDEGTHESNIQFSTKGPIVKISGSNKILDKYLKLEQSLNYESGFLRYGTLEIISTAESPHVGLSVLNIKAKGLLNEMKIELEGTHKAELAGRAIGTINNTLSFLMQPFEIHLSTINNGNLKVSFPLKLIGKIEFINNYISTLSSAVQQVRWQANGRFNQYKYSHSLSAGNNAETIDAHVAMNGEANLDFLTQPITIPAVQIPYIGVETLELKDISLWEKTGLKNLLRTTKQTFDLSVRIQYQKNKEMHALPFPLAKVYDSINHNIKSFNKHFEKGRDYTLDFLTDSYNKAKEKFDKYNIENSVGKLPRHFRFPGYTIPVLNVEVSPFTAELPEFGYIIPKEVSTPSFMVPGVGFSVPSYTLVLPSLELPVLHVPNNLRKLSLPRFKLPRAQNNILIPAMGNLTYEFSFKSNVISLNKNAGLFNQTDISARFSASSTSVFEALQFTLDGTTSLSQKRGLKLATGLSLKNVYLEGNHESYMTLTKKNMEASVTTNGRINMPILKMIIMQKLSGNTKSKPTVSSEFLINYEFTDSKYNSKARGLVDHKLKLEGLTSYFSLETSTKADIVGAFLDGPEFTGKLNKEASTYLSANGVRSSIKLEGYSKLFRYGTVAIKQNLASEISTRRIYAIWEHSGENDFSYLAKGNQNCKVMLDMTAWNLATLLELKGSQRIPFLEGITFSQTVSLKLNTENQELIWTGQENIQSVIINHDIQLENNKKAAQLNITGSLQGHMKFLKSIELPPYDKSIWDILKFDLTTRADQMQSITASSMIVFTKNKEGLFFPVPVNKLADGFVITIPELNLIKVPKMFSSSPFDFILPSLPNVRFPKVDFGTKYTVPKEFEIPSFEVMMHQFEITISQFSLPKSIFGLNFNDIANFDLPTITIPEQKIEIPPLKISLPGGLFIPAFGNLSGAFKFASPIYTVTWYTTLKNTTTAFESSIDATCSSTLRFLEYDLDVVSTTALQDSTVKINEKGSFSHPDLSITWQQDLDFRDLWLPSYTITADIISPTFVNAQIRYEYDKNKISSSMSSPSAGVLGLLIEKDASILQGKLYSQYPSSPERDIIILKYEISLRDPEQIQIKTSWEDEAVVEILTGLKGRIPKISDAIYDCINKYHHEHFGIDMKTASLRIKQGIQNVLDRAHFEAVKNMEEIDQELRKAVRGANEKYQMIKGRADQMYQDAEDQAFVNYKQLKTRFFDASINIIQEYQRKVKSLINAAIEFLRDIQFYLPDNKKVSFEERLKKLSDLVEDYFQQVEKITETLKTKSFEDFVDQTKYMYNDAINTYYENLGPFLENVQFYASYLQEFSQLWYQDLLDKLEQSLIYVKALREEYLDPNVVGWTVKYYEIEEKLTQWLKYIIQTMKDLNAKYIGDSAKFLSNLTHRSKEFLENYRRNYYNRVAHVLTDAEVKGKQKMTELTSMADEMIQDWSSAVKRDAAYYTEFITVKLQDTYAQFYDTFDTFAATLRRFIDVSIETYHSFLHFITQLIQNIQTSLSNNINIVFRKGELKVDVPNPFEWQSFDEMPRLKDDVLSKRMEIVRALVQDGIGKGSEKWGELLRFIDKQLAEGKLNVEQIIENIRKRAKS</sequence>
<evidence type="ECO:0000256" key="13">
    <source>
        <dbReference type="ARBA" id="ARBA00023055"/>
    </source>
</evidence>
<dbReference type="Pfam" id="PF09172">
    <property type="entry name" value="Vit_open_b-sht"/>
    <property type="match status" value="1"/>
</dbReference>
<gene>
    <name evidence="24" type="primary">APOB</name>
</gene>
<evidence type="ECO:0000256" key="7">
    <source>
        <dbReference type="ARBA" id="ARBA00022525"/>
    </source>
</evidence>
<keyword evidence="8" id="KW-0153">Cholesterol metabolism</keyword>
<evidence type="ECO:0000256" key="6">
    <source>
        <dbReference type="ARBA" id="ARBA00022513"/>
    </source>
</evidence>
<reference evidence="24" key="1">
    <citation type="submission" date="2025-08" db="UniProtKB">
        <authorList>
            <consortium name="RefSeq"/>
        </authorList>
    </citation>
    <scope>IDENTIFICATION</scope>
</reference>
<keyword evidence="7" id="KW-0964">Secreted</keyword>
<dbReference type="PANTHER" id="PTHR13769">
    <property type="entry name" value="APOLIPOPROTEIN B"/>
    <property type="match status" value="1"/>
</dbReference>
<accession>A0A6P8QAJ2</accession>
<dbReference type="GO" id="GO:0008203">
    <property type="term" value="P:cholesterol metabolic process"/>
    <property type="evidence" value="ECO:0007669"/>
    <property type="project" value="UniProtKB-KW"/>
</dbReference>
<evidence type="ECO:0000256" key="4">
    <source>
        <dbReference type="ARBA" id="ARBA00022448"/>
    </source>
</evidence>
<keyword evidence="18" id="KW-0850">VLDL</keyword>
<keyword evidence="12 21" id="KW-0732">Signal</keyword>
<evidence type="ECO:0000313" key="23">
    <source>
        <dbReference type="Proteomes" id="UP000515159"/>
    </source>
</evidence>
<dbReference type="GO" id="GO:0034362">
    <property type="term" value="C:low-density lipoprotein particle"/>
    <property type="evidence" value="ECO:0007669"/>
    <property type="project" value="UniProtKB-KW"/>
</dbReference>
<keyword evidence="16" id="KW-0325">Glycoprotein</keyword>
<evidence type="ECO:0000256" key="15">
    <source>
        <dbReference type="ARBA" id="ARBA00023166"/>
    </source>
</evidence>
<keyword evidence="5" id="KW-0963">Cytoplasm</keyword>
<evidence type="ECO:0000256" key="3">
    <source>
        <dbReference type="ARBA" id="ARBA00004613"/>
    </source>
</evidence>
<dbReference type="OrthoDB" id="6484170at2759"/>
<evidence type="ECO:0000256" key="14">
    <source>
        <dbReference type="ARBA" id="ARBA00023098"/>
    </source>
</evidence>
<evidence type="ECO:0000256" key="2">
    <source>
        <dbReference type="ARBA" id="ARBA00004502"/>
    </source>
</evidence>
<keyword evidence="23" id="KW-1185">Reference proteome</keyword>
<evidence type="ECO:0000256" key="9">
    <source>
        <dbReference type="ARBA" id="ARBA00022674"/>
    </source>
</evidence>
<dbReference type="GO" id="GO:0120020">
    <property type="term" value="F:cholesterol transfer activity"/>
    <property type="evidence" value="ECO:0007669"/>
    <property type="project" value="TreeGrafter"/>
</dbReference>
<dbReference type="InterPro" id="IPR052418">
    <property type="entry name" value="Apolipoprotein_B"/>
</dbReference>
<evidence type="ECO:0000256" key="17">
    <source>
        <dbReference type="ARBA" id="ARBA00023221"/>
    </source>
</evidence>
<evidence type="ECO:0000256" key="16">
    <source>
        <dbReference type="ARBA" id="ARBA00023180"/>
    </source>
</evidence>
<evidence type="ECO:0000256" key="20">
    <source>
        <dbReference type="SAM" id="Coils"/>
    </source>
</evidence>
<keyword evidence="9" id="KW-0358">Heparin-binding</keyword>
<dbReference type="GO" id="GO:0030301">
    <property type="term" value="P:cholesterol transport"/>
    <property type="evidence" value="ECO:0007669"/>
    <property type="project" value="TreeGrafter"/>
</dbReference>
<evidence type="ECO:0000256" key="1">
    <source>
        <dbReference type="ARBA" id="ARBA00004496"/>
    </source>
</evidence>
<feature type="signal peptide" evidence="21">
    <location>
        <begin position="1"/>
        <end position="19"/>
    </location>
</feature>
<dbReference type="InterPro" id="IPR009454">
    <property type="entry name" value="Lipid_transpt_open_b-sht"/>
</dbReference>
<feature type="coiled-coil region" evidence="20">
    <location>
        <begin position="2251"/>
        <end position="2278"/>
    </location>
</feature>
<dbReference type="Pfam" id="PF12491">
    <property type="entry name" value="ApoB100_C"/>
    <property type="match status" value="1"/>
</dbReference>
<dbReference type="Gene3D" id="2.20.80.10">
    <property type="entry name" value="Lipovitellin-phosvitin complex, chain A, domain 4"/>
    <property type="match status" value="1"/>
</dbReference>
<dbReference type="GO" id="GO:0008201">
    <property type="term" value="F:heparin binding"/>
    <property type="evidence" value="ECO:0007669"/>
    <property type="project" value="UniProtKB-KW"/>
</dbReference>
<dbReference type="RefSeq" id="XP_033793379.1">
    <property type="nucleotide sequence ID" value="XM_033937488.1"/>
</dbReference>
<evidence type="ECO:0000256" key="19">
    <source>
        <dbReference type="PROSITE-ProRule" id="PRU00557"/>
    </source>
</evidence>
<evidence type="ECO:0000256" key="12">
    <source>
        <dbReference type="ARBA" id="ARBA00022729"/>
    </source>
</evidence>
<keyword evidence="17" id="KW-0753">Steroid metabolism</keyword>
<dbReference type="InterPro" id="IPR015819">
    <property type="entry name" value="Lipid_transp_b-sht_shell"/>
</dbReference>
<dbReference type="InterPro" id="IPR022176">
    <property type="entry name" value="ApoB100_C"/>
</dbReference>
<keyword evidence="20" id="KW-0175">Coiled coil</keyword>
<comment type="caution">
    <text evidence="19">Lacks conserved residue(s) required for the propagation of feature annotation.</text>
</comment>
<dbReference type="GO" id="GO:0050750">
    <property type="term" value="F:low-density lipoprotein particle receptor binding"/>
    <property type="evidence" value="ECO:0007669"/>
    <property type="project" value="TreeGrafter"/>
</dbReference>
<dbReference type="GO" id="GO:0042632">
    <property type="term" value="P:cholesterol homeostasis"/>
    <property type="evidence" value="ECO:0007669"/>
    <property type="project" value="TreeGrafter"/>
</dbReference>
<keyword evidence="10" id="KW-0551">Lipid droplet</keyword>
<keyword evidence="15" id="KW-1207">Sterol metabolism</keyword>
<dbReference type="FunFam" id="2.30.230.10:FF:000003">
    <property type="entry name" value="Apolipoprotein B"/>
    <property type="match status" value="1"/>
</dbReference>
<evidence type="ECO:0000256" key="8">
    <source>
        <dbReference type="ARBA" id="ARBA00022548"/>
    </source>
</evidence>
<protein>
    <submittedName>
        <fullName evidence="24">Apolipoprotein B-100</fullName>
    </submittedName>
</protein>
<dbReference type="SUPFAM" id="SSF48431">
    <property type="entry name" value="Lipovitellin-phosvitin complex, superhelical domain"/>
    <property type="match status" value="1"/>
</dbReference>
<dbReference type="InterPro" id="IPR015816">
    <property type="entry name" value="Vitellinogen_b-sht_N"/>
</dbReference>
<feature type="domain" description="Vitellogenin" evidence="22">
    <location>
        <begin position="37"/>
        <end position="665"/>
    </location>
</feature>
<dbReference type="InterPro" id="IPR001747">
    <property type="entry name" value="Vitellogenin_N"/>
</dbReference>
<dbReference type="KEGG" id="gsh:117357146"/>
<keyword evidence="13" id="KW-0445">Lipid transport</keyword>
<dbReference type="InterPro" id="IPR011030">
    <property type="entry name" value="Lipovitellin_superhlx_dom"/>
</dbReference>
<evidence type="ECO:0000256" key="10">
    <source>
        <dbReference type="ARBA" id="ARBA00022677"/>
    </source>
</evidence>
<name>A0A6P8QAJ2_GEOSA</name>
<dbReference type="FunCoup" id="A0A6P8QAJ2">
    <property type="interactions" value="704"/>
</dbReference>
<dbReference type="GO" id="GO:0005811">
    <property type="term" value="C:lipid droplet"/>
    <property type="evidence" value="ECO:0007669"/>
    <property type="project" value="UniProtKB-SubCell"/>
</dbReference>
<organism evidence="23 24">
    <name type="scientific">Geotrypetes seraphini</name>
    <name type="common">Gaboon caecilian</name>
    <name type="synonym">Caecilia seraphini</name>
    <dbReference type="NCBI Taxonomy" id="260995"/>
    <lineage>
        <taxon>Eukaryota</taxon>
        <taxon>Metazoa</taxon>
        <taxon>Chordata</taxon>
        <taxon>Craniata</taxon>
        <taxon>Vertebrata</taxon>
        <taxon>Euteleostomi</taxon>
        <taxon>Amphibia</taxon>
        <taxon>Gymnophiona</taxon>
        <taxon>Geotrypetes</taxon>
    </lineage>
</organism>
<feature type="chain" id="PRO_5028446068" evidence="21">
    <location>
        <begin position="20"/>
        <end position="4516"/>
    </location>
</feature>
<dbReference type="SMART" id="SM01169">
    <property type="entry name" value="DUF1943"/>
    <property type="match status" value="1"/>
</dbReference>
<keyword evidence="6" id="KW-0162">Chylomicron</keyword>
<dbReference type="Pfam" id="PF01347">
    <property type="entry name" value="Vitellogenin_N"/>
    <property type="match status" value="1"/>
</dbReference>
<dbReference type="GO" id="GO:0034361">
    <property type="term" value="C:very-low-density lipoprotein particle"/>
    <property type="evidence" value="ECO:0007669"/>
    <property type="project" value="UniProtKB-KW"/>
</dbReference>
<dbReference type="PROSITE" id="PS51211">
    <property type="entry name" value="VITELLOGENIN"/>
    <property type="match status" value="1"/>
</dbReference>
<dbReference type="InParanoid" id="A0A6P8QAJ2"/>
<dbReference type="PROSITE" id="PS51257">
    <property type="entry name" value="PROKAR_LIPOPROTEIN"/>
    <property type="match status" value="1"/>
</dbReference>
<feature type="disulfide bond" evidence="19">
    <location>
        <begin position="177"/>
        <end position="203"/>
    </location>
</feature>
<evidence type="ECO:0000256" key="18">
    <source>
        <dbReference type="ARBA" id="ARBA00023313"/>
    </source>
</evidence>
<dbReference type="Proteomes" id="UP000515159">
    <property type="component" value="Chromosome 3"/>
</dbReference>
<dbReference type="PANTHER" id="PTHR13769:SF1">
    <property type="entry name" value="APOLIPOPROTEIN B-100"/>
    <property type="match status" value="1"/>
</dbReference>
<dbReference type="SMART" id="SM00638">
    <property type="entry name" value="LPD_N"/>
    <property type="match status" value="1"/>
</dbReference>
<dbReference type="Gene3D" id="2.30.230.10">
    <property type="entry name" value="Lipovitellin, beta-sheet shell regions, chain A"/>
    <property type="match status" value="1"/>
</dbReference>
<dbReference type="Pfam" id="PF06448">
    <property type="entry name" value="DUF1081"/>
    <property type="match status" value="1"/>
</dbReference>
<dbReference type="GO" id="GO:0034359">
    <property type="term" value="C:mature chylomicron"/>
    <property type="evidence" value="ECO:0007669"/>
    <property type="project" value="TreeGrafter"/>
</dbReference>
<evidence type="ECO:0000256" key="11">
    <source>
        <dbReference type="ARBA" id="ARBA00022710"/>
    </source>
</evidence>
<dbReference type="InterPro" id="IPR015255">
    <property type="entry name" value="Vitellinogen_open_b-sht"/>
</dbReference>
<dbReference type="GeneID" id="117357146"/>
<evidence type="ECO:0000256" key="21">
    <source>
        <dbReference type="SAM" id="SignalP"/>
    </source>
</evidence>
<keyword evidence="14" id="KW-0443">Lipid metabolism</keyword>
<keyword evidence="11" id="KW-0427">LDL</keyword>
<proteinExistence type="predicted"/>
<dbReference type="GO" id="GO:0005737">
    <property type="term" value="C:cytoplasm"/>
    <property type="evidence" value="ECO:0007669"/>
    <property type="project" value="UniProtKB-SubCell"/>
</dbReference>
<comment type="subcellular location">
    <subcellularLocation>
        <location evidence="1">Cytoplasm</location>
    </subcellularLocation>
    <subcellularLocation>
        <location evidence="2">Lipid droplet</location>
    </subcellularLocation>
    <subcellularLocation>
        <location evidence="3">Secreted</location>
    </subcellularLocation>
</comment>